<reference evidence="2 3" key="1">
    <citation type="submission" date="2019-09" db="EMBL/GenBank/DDBJ databases">
        <title>Complete Genome Sequence of Lactobacillus nenjiangensis SH-Y15, isolated from sauerkraut.</title>
        <authorList>
            <person name="Yang H."/>
        </authorList>
    </citation>
    <scope>NUCLEOTIDE SEQUENCE [LARGE SCALE GENOMIC DNA]</scope>
    <source>
        <strain evidence="2 3">SH-Y15</strain>
    </source>
</reference>
<name>A0A5P1X5S0_9LACO</name>
<dbReference type="Proteomes" id="UP000325295">
    <property type="component" value="Chromosome"/>
</dbReference>
<dbReference type="EMBL" id="CP043939">
    <property type="protein sequence ID" value="QER67607.1"/>
    <property type="molecule type" value="Genomic_DNA"/>
</dbReference>
<evidence type="ECO:0000259" key="1">
    <source>
        <dbReference type="Pfam" id="PF06114"/>
    </source>
</evidence>
<dbReference type="KEGG" id="lnn:F0161_06870"/>
<organism evidence="2 3">
    <name type="scientific">Paucilactobacillus nenjiangensis</name>
    <dbReference type="NCBI Taxonomy" id="1296540"/>
    <lineage>
        <taxon>Bacteria</taxon>
        <taxon>Bacillati</taxon>
        <taxon>Bacillota</taxon>
        <taxon>Bacilli</taxon>
        <taxon>Lactobacillales</taxon>
        <taxon>Lactobacillaceae</taxon>
        <taxon>Paucilactobacillus</taxon>
    </lineage>
</organism>
<dbReference type="AlphaFoldDB" id="A0A5P1X5S0"/>
<keyword evidence="3" id="KW-1185">Reference proteome</keyword>
<dbReference type="OrthoDB" id="2300474at2"/>
<proteinExistence type="predicted"/>
<evidence type="ECO:0000313" key="3">
    <source>
        <dbReference type="Proteomes" id="UP000325295"/>
    </source>
</evidence>
<protein>
    <submittedName>
        <fullName evidence="2">ImmA/IrrE family metallo-endopeptidase</fullName>
    </submittedName>
</protein>
<dbReference type="Pfam" id="PF06114">
    <property type="entry name" value="Peptidase_M78"/>
    <property type="match status" value="1"/>
</dbReference>
<sequence length="136" mass="15643">MNKVITYLLNLAMENMIGIDLAPLSPETPSMAIADENRIIINMNWHNQKELPFQIAHEIAHILNHDDGVLYFTTYASKSKYEVHANLTAVDLLIDYYNMYKGDIENVNVVNFMEQFGIPLDMENQVMDKLGYKFGI</sequence>
<evidence type="ECO:0000313" key="2">
    <source>
        <dbReference type="EMBL" id="QER67607.1"/>
    </source>
</evidence>
<dbReference type="Gene3D" id="1.10.10.2910">
    <property type="match status" value="1"/>
</dbReference>
<dbReference type="RefSeq" id="WP_150204145.1">
    <property type="nucleotide sequence ID" value="NZ_CP043939.1"/>
</dbReference>
<feature type="domain" description="IrrE N-terminal-like" evidence="1">
    <location>
        <begin position="36"/>
        <end position="99"/>
    </location>
</feature>
<gene>
    <name evidence="2" type="ORF">F0161_06870</name>
</gene>
<dbReference type="InterPro" id="IPR010359">
    <property type="entry name" value="IrrE_HExxH"/>
</dbReference>
<accession>A0A5P1X5S0</accession>